<dbReference type="AlphaFoldDB" id="A0A067QS03"/>
<reference evidence="1 2" key="1">
    <citation type="journal article" date="2014" name="Nat. Commun.">
        <title>Molecular traces of alternative social organization in a termite genome.</title>
        <authorList>
            <person name="Terrapon N."/>
            <person name="Li C."/>
            <person name="Robertson H.M."/>
            <person name="Ji L."/>
            <person name="Meng X."/>
            <person name="Booth W."/>
            <person name="Chen Z."/>
            <person name="Childers C.P."/>
            <person name="Glastad K.M."/>
            <person name="Gokhale K."/>
            <person name="Gowin J."/>
            <person name="Gronenberg W."/>
            <person name="Hermansen R.A."/>
            <person name="Hu H."/>
            <person name="Hunt B.G."/>
            <person name="Huylmans A.K."/>
            <person name="Khalil S.M."/>
            <person name="Mitchell R.D."/>
            <person name="Munoz-Torres M.C."/>
            <person name="Mustard J.A."/>
            <person name="Pan H."/>
            <person name="Reese J.T."/>
            <person name="Scharf M.E."/>
            <person name="Sun F."/>
            <person name="Vogel H."/>
            <person name="Xiao J."/>
            <person name="Yang W."/>
            <person name="Yang Z."/>
            <person name="Yang Z."/>
            <person name="Zhou J."/>
            <person name="Zhu J."/>
            <person name="Brent C.S."/>
            <person name="Elsik C.G."/>
            <person name="Goodisman M.A."/>
            <person name="Liberles D.A."/>
            <person name="Roe R.M."/>
            <person name="Vargo E.L."/>
            <person name="Vilcinskas A."/>
            <person name="Wang J."/>
            <person name="Bornberg-Bauer E."/>
            <person name="Korb J."/>
            <person name="Zhang G."/>
            <person name="Liebig J."/>
        </authorList>
    </citation>
    <scope>NUCLEOTIDE SEQUENCE [LARGE SCALE GENOMIC DNA]</scope>
    <source>
        <tissue evidence="1">Whole organism</tissue>
    </source>
</reference>
<accession>A0A067QS03</accession>
<name>A0A067QS03_ZOONE</name>
<sequence length="143" mass="16523">MSNNYDYVQGQETSVLTTRSPHERSELEKTDLNSYTVLHSCESRVQKGVTSVVCHDLCKNPTAVRKQKDTNLFTMFSEIQNLGVGLDLFNHVYLVAVKKWSTKGILFLWTSEDTINYYIVKETFLYELPTSHYKICCSIHVFI</sequence>
<gene>
    <name evidence="1" type="ORF">L798_02337</name>
</gene>
<dbReference type="InParanoid" id="A0A067QS03"/>
<evidence type="ECO:0000313" key="2">
    <source>
        <dbReference type="Proteomes" id="UP000027135"/>
    </source>
</evidence>
<proteinExistence type="predicted"/>
<protein>
    <submittedName>
        <fullName evidence="1">Uncharacterized protein</fullName>
    </submittedName>
</protein>
<dbReference type="Proteomes" id="UP000027135">
    <property type="component" value="Unassembled WGS sequence"/>
</dbReference>
<dbReference type="EMBL" id="KK853380">
    <property type="protein sequence ID" value="KDR08014.1"/>
    <property type="molecule type" value="Genomic_DNA"/>
</dbReference>
<evidence type="ECO:0000313" key="1">
    <source>
        <dbReference type="EMBL" id="KDR08014.1"/>
    </source>
</evidence>
<keyword evidence="2" id="KW-1185">Reference proteome</keyword>
<organism evidence="1 2">
    <name type="scientific">Zootermopsis nevadensis</name>
    <name type="common">Dampwood termite</name>
    <dbReference type="NCBI Taxonomy" id="136037"/>
    <lineage>
        <taxon>Eukaryota</taxon>
        <taxon>Metazoa</taxon>
        <taxon>Ecdysozoa</taxon>
        <taxon>Arthropoda</taxon>
        <taxon>Hexapoda</taxon>
        <taxon>Insecta</taxon>
        <taxon>Pterygota</taxon>
        <taxon>Neoptera</taxon>
        <taxon>Polyneoptera</taxon>
        <taxon>Dictyoptera</taxon>
        <taxon>Blattodea</taxon>
        <taxon>Blattoidea</taxon>
        <taxon>Termitoidae</taxon>
        <taxon>Termopsidae</taxon>
        <taxon>Zootermopsis</taxon>
    </lineage>
</organism>